<evidence type="ECO:0000256" key="1">
    <source>
        <dbReference type="ARBA" id="ARBA00004651"/>
    </source>
</evidence>
<evidence type="ECO:0000259" key="8">
    <source>
        <dbReference type="PROSITE" id="PS50928"/>
    </source>
</evidence>
<keyword evidence="10" id="KW-1185">Reference proteome</keyword>
<dbReference type="Gene3D" id="1.10.3720.10">
    <property type="entry name" value="MetI-like"/>
    <property type="match status" value="1"/>
</dbReference>
<evidence type="ECO:0000313" key="10">
    <source>
        <dbReference type="Proteomes" id="UP001499933"/>
    </source>
</evidence>
<dbReference type="Pfam" id="PF00528">
    <property type="entry name" value="BPD_transp_1"/>
    <property type="match status" value="1"/>
</dbReference>
<evidence type="ECO:0000256" key="3">
    <source>
        <dbReference type="ARBA" id="ARBA00022475"/>
    </source>
</evidence>
<keyword evidence="5 7" id="KW-1133">Transmembrane helix</keyword>
<name>A0ABP5BHI4_9MICO</name>
<gene>
    <name evidence="9" type="ORF">GCM10009776_04000</name>
</gene>
<evidence type="ECO:0000256" key="6">
    <source>
        <dbReference type="ARBA" id="ARBA00023136"/>
    </source>
</evidence>
<evidence type="ECO:0000256" key="2">
    <source>
        <dbReference type="ARBA" id="ARBA00022448"/>
    </source>
</evidence>
<comment type="caution">
    <text evidence="9">The sequence shown here is derived from an EMBL/GenBank/DDBJ whole genome shotgun (WGS) entry which is preliminary data.</text>
</comment>
<proteinExistence type="inferred from homology"/>
<accession>A0ABP5BHI4</accession>
<dbReference type="RefSeq" id="WP_344090642.1">
    <property type="nucleotide sequence ID" value="NZ_BAAAOG010000001.1"/>
</dbReference>
<evidence type="ECO:0000256" key="4">
    <source>
        <dbReference type="ARBA" id="ARBA00022692"/>
    </source>
</evidence>
<comment type="similarity">
    <text evidence="7">Belongs to the binding-protein-dependent transport system permease family.</text>
</comment>
<feature type="transmembrane region" description="Helical" evidence="7">
    <location>
        <begin position="235"/>
        <end position="258"/>
    </location>
</feature>
<dbReference type="PROSITE" id="PS50928">
    <property type="entry name" value="ABC_TM1"/>
    <property type="match status" value="1"/>
</dbReference>
<keyword evidence="2 7" id="KW-0813">Transport</keyword>
<dbReference type="Proteomes" id="UP001499933">
    <property type="component" value="Unassembled WGS sequence"/>
</dbReference>
<evidence type="ECO:0000256" key="5">
    <source>
        <dbReference type="ARBA" id="ARBA00022989"/>
    </source>
</evidence>
<feature type="transmembrane region" description="Helical" evidence="7">
    <location>
        <begin position="188"/>
        <end position="214"/>
    </location>
</feature>
<keyword evidence="6 7" id="KW-0472">Membrane</keyword>
<organism evidence="9 10">
    <name type="scientific">Microbacterium deminutum</name>
    <dbReference type="NCBI Taxonomy" id="344164"/>
    <lineage>
        <taxon>Bacteria</taxon>
        <taxon>Bacillati</taxon>
        <taxon>Actinomycetota</taxon>
        <taxon>Actinomycetes</taxon>
        <taxon>Micrococcales</taxon>
        <taxon>Microbacteriaceae</taxon>
        <taxon>Microbacterium</taxon>
    </lineage>
</organism>
<feature type="transmembrane region" description="Helical" evidence="7">
    <location>
        <begin position="295"/>
        <end position="317"/>
    </location>
</feature>
<feature type="transmembrane region" description="Helical" evidence="7">
    <location>
        <begin position="95"/>
        <end position="121"/>
    </location>
</feature>
<reference evidence="10" key="1">
    <citation type="journal article" date="2019" name="Int. J. Syst. Evol. Microbiol.">
        <title>The Global Catalogue of Microorganisms (GCM) 10K type strain sequencing project: providing services to taxonomists for standard genome sequencing and annotation.</title>
        <authorList>
            <consortium name="The Broad Institute Genomics Platform"/>
            <consortium name="The Broad Institute Genome Sequencing Center for Infectious Disease"/>
            <person name="Wu L."/>
            <person name="Ma J."/>
        </authorList>
    </citation>
    <scope>NUCLEOTIDE SEQUENCE [LARGE SCALE GENOMIC DNA]</scope>
    <source>
        <strain evidence="10">JCM 14901</strain>
    </source>
</reference>
<feature type="transmembrane region" description="Helical" evidence="7">
    <location>
        <begin position="39"/>
        <end position="62"/>
    </location>
</feature>
<feature type="domain" description="ABC transmembrane type-1" evidence="8">
    <location>
        <begin position="99"/>
        <end position="316"/>
    </location>
</feature>
<keyword evidence="4 7" id="KW-0812">Transmembrane</keyword>
<evidence type="ECO:0000256" key="7">
    <source>
        <dbReference type="RuleBase" id="RU363032"/>
    </source>
</evidence>
<dbReference type="CDD" id="cd06261">
    <property type="entry name" value="TM_PBP2"/>
    <property type="match status" value="1"/>
</dbReference>
<dbReference type="PANTHER" id="PTHR43005">
    <property type="entry name" value="BLR7065 PROTEIN"/>
    <property type="match status" value="1"/>
</dbReference>
<dbReference type="InterPro" id="IPR035906">
    <property type="entry name" value="MetI-like_sf"/>
</dbReference>
<evidence type="ECO:0000313" key="9">
    <source>
        <dbReference type="EMBL" id="GAA1945298.1"/>
    </source>
</evidence>
<keyword evidence="3" id="KW-1003">Cell membrane</keyword>
<dbReference type="SUPFAM" id="SSF161098">
    <property type="entry name" value="MetI-like"/>
    <property type="match status" value="1"/>
</dbReference>
<dbReference type="EMBL" id="BAAAOG010000001">
    <property type="protein sequence ID" value="GAA1945298.1"/>
    <property type="molecule type" value="Genomic_DNA"/>
</dbReference>
<dbReference type="PANTHER" id="PTHR43005:SF1">
    <property type="entry name" value="SPERMIDINE_PUTRESCINE TRANSPORT SYSTEM PERMEASE PROTEIN"/>
    <property type="match status" value="1"/>
</dbReference>
<comment type="subcellular location">
    <subcellularLocation>
        <location evidence="1 7">Cell membrane</location>
        <topology evidence="1 7">Multi-pass membrane protein</topology>
    </subcellularLocation>
</comment>
<feature type="transmembrane region" description="Helical" evidence="7">
    <location>
        <begin position="133"/>
        <end position="154"/>
    </location>
</feature>
<sequence length="327" mass="36403">MTIASTATNVAGEGVAAARFGRRPRPPRRYSRQARYAPLWLFSPAGIVIVALIVVPIVFLVFTSFTDFNQRTLFTGEFNGVGFKQYVDTFTSPQFWWSTILTIGFTAALVIGSLVIGVGVAELMTRLSTTMRYVVTIVLIFAWGMPNVASSQVWNWLFQPGYGVVNWMLTQLRIFGDVTNLSWANNTFLALSCIWMLVVWQAVPFIALTTYAAQTQIDTSMLEAARIDGASERRIYFSIVLNYLKPTILLVTVLSIIWDFNVFNQIWLVTQGGPDNTTATLGIWTYLTAFNTFKIGTGAAISVITTVMLMIISGFYIRGLLRSGEDL</sequence>
<dbReference type="InterPro" id="IPR000515">
    <property type="entry name" value="MetI-like"/>
</dbReference>
<protein>
    <submittedName>
        <fullName evidence="9">Sugar ABC transporter permease</fullName>
    </submittedName>
</protein>